<comment type="caution">
    <text evidence="1">The sequence shown here is derived from an EMBL/GenBank/DDBJ whole genome shotgun (WGS) entry which is preliminary data.</text>
</comment>
<dbReference type="EMBL" id="CM039431">
    <property type="protein sequence ID" value="KAI4335021.1"/>
    <property type="molecule type" value="Genomic_DNA"/>
</dbReference>
<proteinExistence type="predicted"/>
<evidence type="ECO:0000313" key="2">
    <source>
        <dbReference type="Proteomes" id="UP000828941"/>
    </source>
</evidence>
<name>A0ACB9NGA5_BAUVA</name>
<gene>
    <name evidence="1" type="ORF">L6164_013707</name>
</gene>
<evidence type="ECO:0000313" key="1">
    <source>
        <dbReference type="EMBL" id="KAI4335021.1"/>
    </source>
</evidence>
<dbReference type="Proteomes" id="UP000828941">
    <property type="component" value="Chromosome 6"/>
</dbReference>
<organism evidence="1 2">
    <name type="scientific">Bauhinia variegata</name>
    <name type="common">Purple orchid tree</name>
    <name type="synonym">Phanera variegata</name>
    <dbReference type="NCBI Taxonomy" id="167791"/>
    <lineage>
        <taxon>Eukaryota</taxon>
        <taxon>Viridiplantae</taxon>
        <taxon>Streptophyta</taxon>
        <taxon>Embryophyta</taxon>
        <taxon>Tracheophyta</taxon>
        <taxon>Spermatophyta</taxon>
        <taxon>Magnoliopsida</taxon>
        <taxon>eudicotyledons</taxon>
        <taxon>Gunneridae</taxon>
        <taxon>Pentapetalae</taxon>
        <taxon>rosids</taxon>
        <taxon>fabids</taxon>
        <taxon>Fabales</taxon>
        <taxon>Fabaceae</taxon>
        <taxon>Cercidoideae</taxon>
        <taxon>Cercideae</taxon>
        <taxon>Bauhiniinae</taxon>
        <taxon>Bauhinia</taxon>
    </lineage>
</organism>
<keyword evidence="2" id="KW-1185">Reference proteome</keyword>
<accession>A0ACB9NGA5</accession>
<sequence>MARKGNQQKNGLNHRGLNHRKGVSEDVLPGKKGHTKGGQVKVFPGELPNGSQPSSVSQNANETSSAGVENNNEHKPEKLSRKEKQGMVENHGLEEPTSFQSNSRDGSQDNEVPIQEENETFFRSNQGQLYGKSRLSTLLNGLDIKSVMEKVDLTDSTILRRLRSSTSSMFASVTEWIMKQKPLFVSLTTCIFKARDQFRMKIEQAYPIVLKWIMHFANIMLLLSLFWLDCAVRGIVSFVHMGTTSFFSVVWCSIFSVISTIGMLKFLIVLALASLIGFFMGLTLAVLVVAILGIAFLWFYGSFWTTAFVIFLGGLAFMLNRERVALLITTMYSVYCAWMSVGWLGLLLALNLSFISSDVLLYFLKNNTNQNRRSNGSPEQGAGMEGQPGFFNDDPMQASSAENGSGSFADRSGGVPSTSGAESEISSEDEVVRLLNCSDHYSVLGLTRYQNIDVSLLKREYRKKAMLVHPDKNMGNEKAAEAFKKLQNAYEVLMDSLKRKAYDDDLRREELLSVFRGFQSTSHRNGTPGFFASGFAPSDANGEDPFGDSRRIACKRCGSFHVWIHTKKQKSRARWCQDCQDFHQAKDRDGWVEQSSQPFLFGLLQRVDAPSAYVCADSRIYDATEWYICQGMRCPANTHKPSFHVNTSVTSKHNSGKGTSSGQRGRMPTHNMEETMTEEEFFEWLQNAVQAGAFDNFGSGTAPESPSARAGSGTKNSGSSSGKRKKKGKNKW</sequence>
<reference evidence="1 2" key="1">
    <citation type="journal article" date="2022" name="DNA Res.">
        <title>Chromosomal-level genome assembly of the orchid tree Bauhinia variegata (Leguminosae; Cercidoideae) supports the allotetraploid origin hypothesis of Bauhinia.</title>
        <authorList>
            <person name="Zhong Y."/>
            <person name="Chen Y."/>
            <person name="Zheng D."/>
            <person name="Pang J."/>
            <person name="Liu Y."/>
            <person name="Luo S."/>
            <person name="Meng S."/>
            <person name="Qian L."/>
            <person name="Wei D."/>
            <person name="Dai S."/>
            <person name="Zhou R."/>
        </authorList>
    </citation>
    <scope>NUCLEOTIDE SEQUENCE [LARGE SCALE GENOMIC DNA]</scope>
    <source>
        <strain evidence="1">BV-YZ2020</strain>
    </source>
</reference>
<protein>
    <submittedName>
        <fullName evidence="1">Uncharacterized protein</fullName>
    </submittedName>
</protein>